<dbReference type="Gene3D" id="3.40.630.30">
    <property type="match status" value="1"/>
</dbReference>
<organism evidence="3 4">
    <name type="scientific">Mycobacterium paraense</name>
    <dbReference type="NCBI Taxonomy" id="767916"/>
    <lineage>
        <taxon>Bacteria</taxon>
        <taxon>Bacillati</taxon>
        <taxon>Actinomycetota</taxon>
        <taxon>Actinomycetes</taxon>
        <taxon>Mycobacteriales</taxon>
        <taxon>Mycobacteriaceae</taxon>
        <taxon>Mycobacterium</taxon>
        <taxon>Mycobacterium simiae complex</taxon>
    </lineage>
</organism>
<dbReference type="GO" id="GO:0016747">
    <property type="term" value="F:acyltransferase activity, transferring groups other than amino-acyl groups"/>
    <property type="evidence" value="ECO:0007669"/>
    <property type="project" value="InterPro"/>
</dbReference>
<sequence>MEAEWWTAFSGETGVDYNVACCQSSDNDVLVHHCLEPLLDLKKPGIIMLAGPGLATAQKLVDASWVVVAALPLMLLEGRNLPDVDGSDVRALTKDDLPEARSILTDTYSMSDAVTAVAVPVAAVEDPTLGAWGLFDGDRMVSVLTSATEDGLAVVWSMTTRPQDQGKGYGRRLLVTALRSRFEAGAAEGSLLQSSAEGERLYRGLGYEVVEYWQLWSRPRWMMGRA</sequence>
<evidence type="ECO:0000313" key="2">
    <source>
        <dbReference type="EMBL" id="ORW31842.1"/>
    </source>
</evidence>
<dbReference type="InterPro" id="IPR016181">
    <property type="entry name" value="Acyl_CoA_acyltransferase"/>
</dbReference>
<accession>A0A1X2A4J4</accession>
<evidence type="ECO:0000313" key="5">
    <source>
        <dbReference type="Proteomes" id="UP000193801"/>
    </source>
</evidence>
<dbReference type="PROSITE" id="PS51186">
    <property type="entry name" value="GNAT"/>
    <property type="match status" value="1"/>
</dbReference>
<protein>
    <recommendedName>
        <fullName evidence="1">N-acetyltransferase domain-containing protein</fullName>
    </recommendedName>
</protein>
<evidence type="ECO:0000313" key="4">
    <source>
        <dbReference type="Proteomes" id="UP000193285"/>
    </source>
</evidence>
<dbReference type="SUPFAM" id="SSF55729">
    <property type="entry name" value="Acyl-CoA N-acyltransferases (Nat)"/>
    <property type="match status" value="1"/>
</dbReference>
<evidence type="ECO:0000259" key="1">
    <source>
        <dbReference type="PROSITE" id="PS51186"/>
    </source>
</evidence>
<reference evidence="2" key="2">
    <citation type="submission" date="2016-01" db="EMBL/GenBank/DDBJ databases">
        <authorList>
            <person name="Ana R.F.D.C."/>
            <person name="Tarcisio F."/>
            <person name="Maria L.L."/>
            <person name="Monica P."/>
            <person name="Wana L.O.D.C."/>
            <person name="Elisabetta G."/>
            <person name="Jeann R.D.C.B."/>
            <person name="Veronica D.S."/>
            <person name="Karla V.B.L."/>
            <person name="Roberto B."/>
            <person name="Antonella G."/>
            <person name="Anna F."/>
            <person name="Alessandro M."/>
            <person name="Pamela F."/>
            <person name="Francesca D.L."/>
            <person name="Giulia F.S."/>
            <person name="Sara T."/>
            <person name="Fabio R."/>
            <person name="Olivier J."/>
            <person name="Nicola S."/>
            <person name="Enrico T."/>
        </authorList>
    </citation>
    <scope>NUCLEOTIDE SEQUENCE</scope>
    <source>
        <strain evidence="2">FI-07156</strain>
    </source>
</reference>
<dbReference type="Proteomes" id="UP000193801">
    <property type="component" value="Unassembled WGS sequence"/>
</dbReference>
<dbReference type="Proteomes" id="UP000193285">
    <property type="component" value="Unassembled WGS sequence"/>
</dbReference>
<feature type="domain" description="N-acetyltransferase" evidence="1">
    <location>
        <begin position="87"/>
        <end position="226"/>
    </location>
</feature>
<dbReference type="CDD" id="cd04301">
    <property type="entry name" value="NAT_SF"/>
    <property type="match status" value="1"/>
</dbReference>
<dbReference type="EMBL" id="LQPK01000010">
    <property type="protein sequence ID" value="ORW31842.1"/>
    <property type="molecule type" value="Genomic_DNA"/>
</dbReference>
<reference evidence="4 5" key="1">
    <citation type="journal article" date="2015" name="Emerg. Microbes Infect.">
        <title>Characterization of 17 strains belonging to the Mycobacterium simiae complex and description of Mycobacterium paraense sp. nov.</title>
        <authorList>
            <person name="Fusco da Costa A.R."/>
            <person name="Fedrizzi T."/>
            <person name="Lopes M.L."/>
            <person name="Pecorari M."/>
            <person name="Oliveira da Costa W.L."/>
            <person name="Giacobazzi E."/>
            <person name="da Costa Bahia J.R."/>
            <person name="De Sanctis V."/>
            <person name="Batista Lima K.V."/>
            <person name="Bertorelli R."/>
            <person name="Grottola A."/>
            <person name="Fabio A."/>
            <person name="Mariottini A."/>
            <person name="Ferretti P."/>
            <person name="Di Leva F."/>
            <person name="Fregni Serpini G."/>
            <person name="Tagliazucchi S."/>
            <person name="Rumpianesi F."/>
            <person name="Jousson O."/>
            <person name="Segata N."/>
            <person name="Tortoli E."/>
        </authorList>
    </citation>
    <scope>NUCLEOTIDE SEQUENCE [LARGE SCALE GENOMIC DNA]</scope>
    <source>
        <strain evidence="2 5">FI-07156</strain>
        <strain evidence="3 4">IEC33</strain>
    </source>
</reference>
<name>A0A1X2A4J4_9MYCO</name>
<reference evidence="3" key="3">
    <citation type="submission" date="2016-01" db="EMBL/GenBank/DDBJ databases">
        <authorList>
            <person name="Oliw E.H."/>
        </authorList>
    </citation>
    <scope>NUCLEOTIDE SEQUENCE</scope>
    <source>
        <strain evidence="3">IEC33</strain>
    </source>
</reference>
<dbReference type="InterPro" id="IPR000182">
    <property type="entry name" value="GNAT_dom"/>
</dbReference>
<dbReference type="AlphaFoldDB" id="A0A1X2A4J4"/>
<evidence type="ECO:0000313" key="3">
    <source>
        <dbReference type="EMBL" id="ORW38336.1"/>
    </source>
</evidence>
<proteinExistence type="predicted"/>
<keyword evidence="5" id="KW-1185">Reference proteome</keyword>
<gene>
    <name evidence="3" type="ORF">AWB90_23920</name>
    <name evidence="2" type="ORF">AWB91_12575</name>
</gene>
<comment type="caution">
    <text evidence="3">The sequence shown here is derived from an EMBL/GenBank/DDBJ whole genome shotgun (WGS) entry which is preliminary data.</text>
</comment>
<dbReference type="EMBL" id="LQPN01000072">
    <property type="protein sequence ID" value="ORW38336.1"/>
    <property type="molecule type" value="Genomic_DNA"/>
</dbReference>